<organism evidence="2">
    <name type="scientific">mine drainage metagenome</name>
    <dbReference type="NCBI Taxonomy" id="410659"/>
    <lineage>
        <taxon>unclassified sequences</taxon>
        <taxon>metagenomes</taxon>
        <taxon>ecological metagenomes</taxon>
    </lineage>
</organism>
<gene>
    <name evidence="2" type="ORF">CARN2_0950</name>
</gene>
<dbReference type="SUPFAM" id="SSF89447">
    <property type="entry name" value="AbrB/MazE/MraZ-like"/>
    <property type="match status" value="1"/>
</dbReference>
<evidence type="ECO:0000259" key="1">
    <source>
        <dbReference type="PROSITE" id="PS51740"/>
    </source>
</evidence>
<dbReference type="InterPro" id="IPR037914">
    <property type="entry name" value="SpoVT-AbrB_sf"/>
</dbReference>
<reference evidence="2" key="1">
    <citation type="submission" date="2009-10" db="EMBL/GenBank/DDBJ databases">
        <title>Diversity of trophic interactions inside an arsenic-rich microbial ecosystem.</title>
        <authorList>
            <person name="Bertin P.N."/>
            <person name="Heinrich-Salmeron A."/>
            <person name="Pelletier E."/>
            <person name="Goulhen-Chollet F."/>
            <person name="Arsene-Ploetze F."/>
            <person name="Gallien S."/>
            <person name="Calteau A."/>
            <person name="Vallenet D."/>
            <person name="Casiot C."/>
            <person name="Chane-Woon-Ming B."/>
            <person name="Giloteaux L."/>
            <person name="Barakat M."/>
            <person name="Bonnefoy V."/>
            <person name="Bruneel O."/>
            <person name="Chandler M."/>
            <person name="Cleiss J."/>
            <person name="Duran R."/>
            <person name="Elbaz-Poulichet F."/>
            <person name="Fonknechten N."/>
            <person name="Lauga B."/>
            <person name="Mornico D."/>
            <person name="Ortet P."/>
            <person name="Schaeffer C."/>
            <person name="Siguier P."/>
            <person name="Alexander Thil Smith A."/>
            <person name="Van Dorsselaer A."/>
            <person name="Weissenbach J."/>
            <person name="Medigue C."/>
            <person name="Le Paslier D."/>
        </authorList>
    </citation>
    <scope>NUCLEOTIDE SEQUENCE</scope>
</reference>
<sequence>MSEATLTSKGQVTVPVDIRRSLGLHAHDRLTFTSMPDGTVVLRAKTKSILEFKGMLQPAPGTTVSIEDMSLGSH</sequence>
<dbReference type="InterPro" id="IPR007159">
    <property type="entry name" value="SpoVT-AbrB_dom"/>
</dbReference>
<evidence type="ECO:0000313" key="2">
    <source>
        <dbReference type="EMBL" id="CBH95962.1"/>
    </source>
</evidence>
<dbReference type="GO" id="GO:0001558">
    <property type="term" value="P:regulation of cell growth"/>
    <property type="evidence" value="ECO:0007669"/>
    <property type="project" value="InterPro"/>
</dbReference>
<dbReference type="Pfam" id="PF15937">
    <property type="entry name" value="PrlF_antitoxin"/>
    <property type="match status" value="1"/>
</dbReference>
<dbReference type="AlphaFoldDB" id="E6PM10"/>
<dbReference type="GO" id="GO:0003677">
    <property type="term" value="F:DNA binding"/>
    <property type="evidence" value="ECO:0007669"/>
    <property type="project" value="InterPro"/>
</dbReference>
<dbReference type="GO" id="GO:0003700">
    <property type="term" value="F:DNA-binding transcription factor activity"/>
    <property type="evidence" value="ECO:0007669"/>
    <property type="project" value="InterPro"/>
</dbReference>
<comment type="caution">
    <text evidence="2">The sequence shown here is derived from an EMBL/GenBank/DDBJ whole genome shotgun (WGS) entry which is preliminary data.</text>
</comment>
<name>E6PM10_9ZZZZ</name>
<proteinExistence type="predicted"/>
<dbReference type="NCBIfam" id="TIGR01439">
    <property type="entry name" value="lp_hng_hel_AbrB"/>
    <property type="match status" value="1"/>
</dbReference>
<feature type="domain" description="SpoVT-AbrB" evidence="1">
    <location>
        <begin position="1"/>
        <end position="47"/>
    </location>
</feature>
<dbReference type="EMBL" id="CABM01000016">
    <property type="protein sequence ID" value="CBH95962.1"/>
    <property type="molecule type" value="Genomic_DNA"/>
</dbReference>
<dbReference type="PROSITE" id="PS51740">
    <property type="entry name" value="SPOVT_ABRB"/>
    <property type="match status" value="1"/>
</dbReference>
<protein>
    <submittedName>
        <fullName evidence="2">Transcriptional regulator, AbrB family</fullName>
    </submittedName>
</protein>
<accession>E6PM10</accession>
<dbReference type="Gene3D" id="2.10.260.10">
    <property type="match status" value="1"/>
</dbReference>
<dbReference type="InterPro" id="IPR031848">
    <property type="entry name" value="PrlF_antitoxin"/>
</dbReference>
<dbReference type="SMART" id="SM00966">
    <property type="entry name" value="SpoVT_AbrB"/>
    <property type="match status" value="1"/>
</dbReference>
<dbReference type="GO" id="GO:0097351">
    <property type="term" value="F:toxin sequestering activity"/>
    <property type="evidence" value="ECO:0007669"/>
    <property type="project" value="InterPro"/>
</dbReference>